<dbReference type="Gene3D" id="3.40.640.10">
    <property type="entry name" value="Type I PLP-dependent aspartate aminotransferase-like (Major domain)"/>
    <property type="match status" value="1"/>
</dbReference>
<dbReference type="SUPFAM" id="SSF53383">
    <property type="entry name" value="PLP-dependent transferases"/>
    <property type="match status" value="1"/>
</dbReference>
<dbReference type="AlphaFoldDB" id="X1IQL9"/>
<evidence type="ECO:0000313" key="5">
    <source>
        <dbReference type="EMBL" id="GAH84756.1"/>
    </source>
</evidence>
<comment type="similarity">
    <text evidence="2">Belongs to the threonine aldolase family.</text>
</comment>
<dbReference type="PANTHER" id="PTHR48097">
    <property type="entry name" value="L-THREONINE ALDOLASE-RELATED"/>
    <property type="match status" value="1"/>
</dbReference>
<comment type="caution">
    <text evidence="5">The sequence shown here is derived from an EMBL/GenBank/DDBJ whole genome shotgun (WGS) entry which is preliminary data.</text>
</comment>
<gene>
    <name evidence="5" type="ORF">S03H2_57891</name>
</gene>
<organism evidence="5">
    <name type="scientific">marine sediment metagenome</name>
    <dbReference type="NCBI Taxonomy" id="412755"/>
    <lineage>
        <taxon>unclassified sequences</taxon>
        <taxon>metagenomes</taxon>
        <taxon>ecological metagenomes</taxon>
    </lineage>
</organism>
<dbReference type="EMBL" id="BARU01037124">
    <property type="protein sequence ID" value="GAH84756.1"/>
    <property type="molecule type" value="Genomic_DNA"/>
</dbReference>
<dbReference type="PANTHER" id="PTHR48097:SF9">
    <property type="entry name" value="L-THREONINE ALDOLASE"/>
    <property type="match status" value="1"/>
</dbReference>
<evidence type="ECO:0000256" key="1">
    <source>
        <dbReference type="ARBA" id="ARBA00001933"/>
    </source>
</evidence>
<reference evidence="5" key="1">
    <citation type="journal article" date="2014" name="Front. Microbiol.">
        <title>High frequency of phylogenetically diverse reductive dehalogenase-homologous genes in deep subseafloor sedimentary metagenomes.</title>
        <authorList>
            <person name="Kawai M."/>
            <person name="Futagami T."/>
            <person name="Toyoda A."/>
            <person name="Takaki Y."/>
            <person name="Nishi S."/>
            <person name="Hori S."/>
            <person name="Arai W."/>
            <person name="Tsubouchi T."/>
            <person name="Morono Y."/>
            <person name="Uchiyama I."/>
            <person name="Ito T."/>
            <person name="Fujiyama A."/>
            <person name="Inagaki F."/>
            <person name="Takami H."/>
        </authorList>
    </citation>
    <scope>NUCLEOTIDE SEQUENCE</scope>
    <source>
        <strain evidence="5">Expedition CK06-06</strain>
    </source>
</reference>
<evidence type="ECO:0000256" key="2">
    <source>
        <dbReference type="ARBA" id="ARBA00006966"/>
    </source>
</evidence>
<accession>X1IQL9</accession>
<feature type="non-terminal residue" evidence="5">
    <location>
        <position position="84"/>
    </location>
</feature>
<keyword evidence="3" id="KW-0663">Pyridoxal phosphate</keyword>
<name>X1IQL9_9ZZZZ</name>
<dbReference type="GO" id="GO:0006567">
    <property type="term" value="P:L-threonine catabolic process"/>
    <property type="evidence" value="ECO:0007669"/>
    <property type="project" value="TreeGrafter"/>
</dbReference>
<dbReference type="InterPro" id="IPR015424">
    <property type="entry name" value="PyrdxlP-dep_Trfase"/>
</dbReference>
<dbReference type="InterPro" id="IPR015421">
    <property type="entry name" value="PyrdxlP-dep_Trfase_major"/>
</dbReference>
<dbReference type="InterPro" id="IPR001597">
    <property type="entry name" value="ArAA_b-elim_lyase/Thr_aldolase"/>
</dbReference>
<comment type="cofactor">
    <cofactor evidence="1">
        <name>pyridoxal 5'-phosphate</name>
        <dbReference type="ChEBI" id="CHEBI:597326"/>
    </cofactor>
</comment>
<dbReference type="GO" id="GO:0005829">
    <property type="term" value="C:cytosol"/>
    <property type="evidence" value="ECO:0007669"/>
    <property type="project" value="TreeGrafter"/>
</dbReference>
<dbReference type="Pfam" id="PF01212">
    <property type="entry name" value="Beta_elim_lyase"/>
    <property type="match status" value="1"/>
</dbReference>
<sequence length="84" mass="8699">MTGATKTIDLRSDTVTVPTPPMLEAMMSAKVGDDVYGEDPTANRLAAMAAELLGTEAALFVTSGTMGNLLSIKALTEPGDEVII</sequence>
<dbReference type="GO" id="GO:0008732">
    <property type="term" value="F:L-allo-threonine aldolase activity"/>
    <property type="evidence" value="ECO:0007669"/>
    <property type="project" value="TreeGrafter"/>
</dbReference>
<evidence type="ECO:0000259" key="4">
    <source>
        <dbReference type="Pfam" id="PF01212"/>
    </source>
</evidence>
<proteinExistence type="inferred from homology"/>
<dbReference type="GO" id="GO:0006545">
    <property type="term" value="P:glycine biosynthetic process"/>
    <property type="evidence" value="ECO:0007669"/>
    <property type="project" value="TreeGrafter"/>
</dbReference>
<evidence type="ECO:0000256" key="3">
    <source>
        <dbReference type="ARBA" id="ARBA00022898"/>
    </source>
</evidence>
<protein>
    <recommendedName>
        <fullName evidence="4">Aromatic amino acid beta-eliminating lyase/threonine aldolase domain-containing protein</fullName>
    </recommendedName>
</protein>
<feature type="domain" description="Aromatic amino acid beta-eliminating lyase/threonine aldolase" evidence="4">
    <location>
        <begin position="9"/>
        <end position="83"/>
    </location>
</feature>